<organism evidence="1 2">
    <name type="scientific">Caenimonas sedimenti</name>
    <dbReference type="NCBI Taxonomy" id="2596921"/>
    <lineage>
        <taxon>Bacteria</taxon>
        <taxon>Pseudomonadati</taxon>
        <taxon>Pseudomonadota</taxon>
        <taxon>Betaproteobacteria</taxon>
        <taxon>Burkholderiales</taxon>
        <taxon>Comamonadaceae</taxon>
        <taxon>Caenimonas</taxon>
    </lineage>
</organism>
<dbReference type="AlphaFoldDB" id="A0A562ZTG8"/>
<protein>
    <submittedName>
        <fullName evidence="1">Uncharacterized protein</fullName>
    </submittedName>
</protein>
<keyword evidence="2" id="KW-1185">Reference proteome</keyword>
<evidence type="ECO:0000313" key="2">
    <source>
        <dbReference type="Proteomes" id="UP000318199"/>
    </source>
</evidence>
<evidence type="ECO:0000313" key="1">
    <source>
        <dbReference type="EMBL" id="TWO71902.1"/>
    </source>
</evidence>
<sequence length="74" mass="8148">MKRGKDWQAGASRLERVAPANELQAFVNAGAARELKRWAAAALDEGFQSWLYWCVYISPNAAIGEIEPRAEGSP</sequence>
<name>A0A562ZTG8_9BURK</name>
<reference evidence="1 2" key="1">
    <citation type="submission" date="2019-07" db="EMBL/GenBank/DDBJ databases">
        <title>Caenimonas sedimenti sp. nov., isolated from activated sludge.</title>
        <authorList>
            <person name="Xu J."/>
        </authorList>
    </citation>
    <scope>NUCLEOTIDE SEQUENCE [LARGE SCALE GENOMIC DNA]</scope>
    <source>
        <strain evidence="1 2">HX-9-20</strain>
    </source>
</reference>
<comment type="caution">
    <text evidence="1">The sequence shown here is derived from an EMBL/GenBank/DDBJ whole genome shotgun (WGS) entry which is preliminary data.</text>
</comment>
<accession>A0A562ZTG8</accession>
<gene>
    <name evidence="1" type="ORF">FN976_07885</name>
</gene>
<dbReference type="EMBL" id="VOBQ01000005">
    <property type="protein sequence ID" value="TWO71902.1"/>
    <property type="molecule type" value="Genomic_DNA"/>
</dbReference>
<dbReference type="RefSeq" id="WP_186510789.1">
    <property type="nucleotide sequence ID" value="NZ_VOBQ01000005.1"/>
</dbReference>
<proteinExistence type="predicted"/>
<dbReference type="Proteomes" id="UP000318199">
    <property type="component" value="Unassembled WGS sequence"/>
</dbReference>